<reference evidence="3" key="1">
    <citation type="journal article" date="2019" name="Int. J. Syst. Evol. Microbiol.">
        <title>The Global Catalogue of Microorganisms (GCM) 10K type strain sequencing project: providing services to taxonomists for standard genome sequencing and annotation.</title>
        <authorList>
            <consortium name="The Broad Institute Genomics Platform"/>
            <consortium name="The Broad Institute Genome Sequencing Center for Infectious Disease"/>
            <person name="Wu L."/>
            <person name="Ma J."/>
        </authorList>
    </citation>
    <scope>NUCLEOTIDE SEQUENCE [LARGE SCALE GENOMIC DNA]</scope>
    <source>
        <strain evidence="3">CCUG 62974</strain>
    </source>
</reference>
<evidence type="ECO:0000313" key="2">
    <source>
        <dbReference type="EMBL" id="MFD0889884.1"/>
    </source>
</evidence>
<proteinExistence type="predicted"/>
<gene>
    <name evidence="2" type="ORF">ACFQ08_35535</name>
</gene>
<protein>
    <submittedName>
        <fullName evidence="2">Uncharacterized protein</fullName>
    </submittedName>
</protein>
<feature type="region of interest" description="Disordered" evidence="1">
    <location>
        <begin position="39"/>
        <end position="60"/>
    </location>
</feature>
<name>A0ABW3E3X5_9ACTN</name>
<dbReference type="Proteomes" id="UP001597024">
    <property type="component" value="Unassembled WGS sequence"/>
</dbReference>
<evidence type="ECO:0000313" key="3">
    <source>
        <dbReference type="Proteomes" id="UP001597024"/>
    </source>
</evidence>
<dbReference type="EMBL" id="JBHTHX010002083">
    <property type="protein sequence ID" value="MFD0889884.1"/>
    <property type="molecule type" value="Genomic_DNA"/>
</dbReference>
<keyword evidence="3" id="KW-1185">Reference proteome</keyword>
<feature type="non-terminal residue" evidence="2">
    <location>
        <position position="1"/>
    </location>
</feature>
<accession>A0ABW3E3X5</accession>
<sequence>ATFEAASSRDGWLRASWSVAHAQKFGLRRVRYGGQAWTSANGEDGWRSDTTTPTGKVDIS</sequence>
<organism evidence="2 3">
    <name type="scientific">Streptosporangium algeriense</name>
    <dbReference type="NCBI Taxonomy" id="1682748"/>
    <lineage>
        <taxon>Bacteria</taxon>
        <taxon>Bacillati</taxon>
        <taxon>Actinomycetota</taxon>
        <taxon>Actinomycetes</taxon>
        <taxon>Streptosporangiales</taxon>
        <taxon>Streptosporangiaceae</taxon>
        <taxon>Streptosporangium</taxon>
    </lineage>
</organism>
<comment type="caution">
    <text evidence="2">The sequence shown here is derived from an EMBL/GenBank/DDBJ whole genome shotgun (WGS) entry which is preliminary data.</text>
</comment>
<evidence type="ECO:0000256" key="1">
    <source>
        <dbReference type="SAM" id="MobiDB-lite"/>
    </source>
</evidence>